<dbReference type="GO" id="GO:0005576">
    <property type="term" value="C:extracellular region"/>
    <property type="evidence" value="ECO:0007669"/>
    <property type="project" value="TreeGrafter"/>
</dbReference>
<comment type="caution">
    <text evidence="7">The sequence shown here is derived from an EMBL/GenBank/DDBJ whole genome shotgun (WGS) entry which is preliminary data.</text>
</comment>
<keyword evidence="4" id="KW-0564">Palmitate</keyword>
<evidence type="ECO:0000256" key="5">
    <source>
        <dbReference type="ARBA" id="ARBA00023288"/>
    </source>
</evidence>
<dbReference type="AlphaFoldDB" id="A0A4Y8SXL8"/>
<dbReference type="PANTHER" id="PTHR30085:SF2">
    <property type="entry name" value="GLUTAMATE_ASPARTATE IMPORT SOLUTE-BINDING PROTEIN"/>
    <property type="match status" value="1"/>
</dbReference>
<dbReference type="GO" id="GO:0006865">
    <property type="term" value="P:amino acid transport"/>
    <property type="evidence" value="ECO:0007669"/>
    <property type="project" value="TreeGrafter"/>
</dbReference>
<feature type="non-terminal residue" evidence="7">
    <location>
        <position position="149"/>
    </location>
</feature>
<dbReference type="RefSeq" id="WP_134656550.1">
    <property type="nucleotide sequence ID" value="NZ_SCLP01000056.1"/>
</dbReference>
<dbReference type="Gene3D" id="3.40.190.10">
    <property type="entry name" value="Periplasmic binding protein-like II"/>
    <property type="match status" value="2"/>
</dbReference>
<dbReference type="Proteomes" id="UP000297630">
    <property type="component" value="Unassembled WGS sequence"/>
</dbReference>
<dbReference type="Pfam" id="PF00497">
    <property type="entry name" value="SBP_bac_3"/>
    <property type="match status" value="1"/>
</dbReference>
<evidence type="ECO:0000313" key="7">
    <source>
        <dbReference type="EMBL" id="TFF43360.1"/>
    </source>
</evidence>
<keyword evidence="3" id="KW-0732">Signal</keyword>
<keyword evidence="5" id="KW-0449">Lipoprotein</keyword>
<feature type="non-terminal residue" evidence="7">
    <location>
        <position position="1"/>
    </location>
</feature>
<keyword evidence="2" id="KW-0813">Transport</keyword>
<evidence type="ECO:0000256" key="4">
    <source>
        <dbReference type="ARBA" id="ARBA00023139"/>
    </source>
</evidence>
<dbReference type="InterPro" id="IPR051455">
    <property type="entry name" value="Bact_solute-bind_prot3"/>
</dbReference>
<sequence length="149" mass="16161">GKTIATTTGTTSVQTLRKNKRADGLTFKEVFGKDHSDSFLLLESGRADAFIMDGSILAANIAKSKAPNDFKIVGETLSVEPIAIMIRKDDPAFKKAVDDSLKGMMKSGEMAKLYDKWFMQPIPPNNVKIGLPASDATKAAWANPNDKPM</sequence>
<protein>
    <submittedName>
        <fullName evidence="7">Transporter substrate-binding domain-containing protein</fullName>
    </submittedName>
</protein>
<gene>
    <name evidence="7" type="ORF">EQ803_29520</name>
</gene>
<reference evidence="7 8" key="1">
    <citation type="submission" date="2019-01" db="EMBL/GenBank/DDBJ databases">
        <title>Draft genome sequence of Bacillus sp. DPC6431.</title>
        <authorList>
            <person name="Arbulu S."/>
            <person name="Murphy K."/>
            <person name="O'Sullivan O."/>
            <person name="Rea M.C."/>
            <person name="Hill C."/>
            <person name="Ross R.P."/>
        </authorList>
    </citation>
    <scope>NUCLEOTIDE SEQUENCE [LARGE SCALE GENOMIC DNA]</scope>
    <source>
        <strain evidence="7 8">DPC6431</strain>
    </source>
</reference>
<dbReference type="PANTHER" id="PTHR30085">
    <property type="entry name" value="AMINO ACID ABC TRANSPORTER PERMEASE"/>
    <property type="match status" value="1"/>
</dbReference>
<dbReference type="SUPFAM" id="SSF53850">
    <property type="entry name" value="Periplasmic binding protein-like II"/>
    <property type="match status" value="1"/>
</dbReference>
<evidence type="ECO:0000256" key="1">
    <source>
        <dbReference type="ARBA" id="ARBA00010333"/>
    </source>
</evidence>
<comment type="similarity">
    <text evidence="1">Belongs to the bacterial solute-binding protein 3 family.</text>
</comment>
<organism evidence="7 8">
    <name type="scientific">Bacillus thuringiensis</name>
    <dbReference type="NCBI Taxonomy" id="1428"/>
    <lineage>
        <taxon>Bacteria</taxon>
        <taxon>Bacillati</taxon>
        <taxon>Bacillota</taxon>
        <taxon>Bacilli</taxon>
        <taxon>Bacillales</taxon>
        <taxon>Bacillaceae</taxon>
        <taxon>Bacillus</taxon>
        <taxon>Bacillus cereus group</taxon>
    </lineage>
</organism>
<dbReference type="GO" id="GO:0030288">
    <property type="term" value="C:outer membrane-bounded periplasmic space"/>
    <property type="evidence" value="ECO:0007669"/>
    <property type="project" value="TreeGrafter"/>
</dbReference>
<evidence type="ECO:0000259" key="6">
    <source>
        <dbReference type="Pfam" id="PF00497"/>
    </source>
</evidence>
<accession>A0A4Y8SXL8</accession>
<dbReference type="EMBL" id="SCLP01000056">
    <property type="protein sequence ID" value="TFF43360.1"/>
    <property type="molecule type" value="Genomic_DNA"/>
</dbReference>
<evidence type="ECO:0000313" key="8">
    <source>
        <dbReference type="Proteomes" id="UP000297630"/>
    </source>
</evidence>
<proteinExistence type="inferred from homology"/>
<dbReference type="InterPro" id="IPR001638">
    <property type="entry name" value="Solute-binding_3/MltF_N"/>
</dbReference>
<feature type="domain" description="Solute-binding protein family 3/N-terminal" evidence="6">
    <location>
        <begin position="39"/>
        <end position="119"/>
    </location>
</feature>
<evidence type="ECO:0000256" key="2">
    <source>
        <dbReference type="ARBA" id="ARBA00022448"/>
    </source>
</evidence>
<evidence type="ECO:0000256" key="3">
    <source>
        <dbReference type="ARBA" id="ARBA00022729"/>
    </source>
</evidence>
<name>A0A4Y8SXL8_BACTU</name>